<keyword evidence="2" id="KW-1185">Reference proteome</keyword>
<reference evidence="1 2" key="1">
    <citation type="submission" date="2018-08" db="EMBL/GenBank/DDBJ databases">
        <title>Komagataeibacter sp. AV 382.</title>
        <authorList>
            <person name="Skraban J."/>
            <person name="Trcek J."/>
        </authorList>
    </citation>
    <scope>NUCLEOTIDE SEQUENCE [LARGE SCALE GENOMIC DNA]</scope>
    <source>
        <strain evidence="1 2">AV 382</strain>
    </source>
</reference>
<gene>
    <name evidence="1" type="ORF">DY926_07680</name>
</gene>
<dbReference type="AlphaFoldDB" id="A0A371Z0V5"/>
<dbReference type="OrthoDB" id="7266764at2"/>
<accession>A0A371Z0V5</accession>
<name>A0A371Z0V5_9PROT</name>
<comment type="caution">
    <text evidence="1">The sequence shown here is derived from an EMBL/GenBank/DDBJ whole genome shotgun (WGS) entry which is preliminary data.</text>
</comment>
<dbReference type="EMBL" id="QUWV01000057">
    <property type="protein sequence ID" value="RFD20134.1"/>
    <property type="molecule type" value="Genomic_DNA"/>
</dbReference>
<dbReference type="Proteomes" id="UP000262371">
    <property type="component" value="Unassembled WGS sequence"/>
</dbReference>
<protein>
    <recommendedName>
        <fullName evidence="3">DUF3102 domain-containing protein</fullName>
    </recommendedName>
</protein>
<evidence type="ECO:0008006" key="3">
    <source>
        <dbReference type="Google" id="ProtNLM"/>
    </source>
</evidence>
<dbReference type="RefSeq" id="WP_116702834.1">
    <property type="nucleotide sequence ID" value="NZ_QUWV01000057.1"/>
</dbReference>
<evidence type="ECO:0000313" key="1">
    <source>
        <dbReference type="EMBL" id="RFD20134.1"/>
    </source>
</evidence>
<sequence length="243" mass="27184">MTNKHRMGRSALKQMLDTSRPAEIIDNRATALTSHIVVESDIVDVIRDIFDGTSVITDDGKMSKLLSVRAEINESWGQARDAFLSIGRALLDLENVLSKSEYLKLRSGSDRLFPFSDATATQLRQIARAVETGKIPLEKCPGSYGTAYQITLLNDWQLKVAEERGLIRPDVTRREIAALRKELPTPEPTSQRLDKVSLTVEKRRLTRKEGNLLQELSAVRQRISELDNIIDSIPDGKVDTQSG</sequence>
<organism evidence="1 2">
    <name type="scientific">Komagataeibacter melaceti</name>
    <dbReference type="NCBI Taxonomy" id="2766577"/>
    <lineage>
        <taxon>Bacteria</taxon>
        <taxon>Pseudomonadati</taxon>
        <taxon>Pseudomonadota</taxon>
        <taxon>Alphaproteobacteria</taxon>
        <taxon>Acetobacterales</taxon>
        <taxon>Acetobacteraceae</taxon>
        <taxon>Komagataeibacter</taxon>
    </lineage>
</organism>
<evidence type="ECO:0000313" key="2">
    <source>
        <dbReference type="Proteomes" id="UP000262371"/>
    </source>
</evidence>
<proteinExistence type="predicted"/>